<dbReference type="eggNOG" id="ENOG502QQIF">
    <property type="taxonomic scope" value="Eukaryota"/>
</dbReference>
<dbReference type="RefSeq" id="XP_029322498.1">
    <property type="nucleotide sequence ID" value="XM_029466638.1"/>
</dbReference>
<proteinExistence type="predicted"/>
<sequence>MSSSPGNIYYYLNGKISTCRRCKRKRTLDEDPDHLQFKTCYRCRMIERDQKKFNQAKRKLSAEVNAGQRVNPTREEIEKLAEHLKTTSKAYQAASKQFTPTATSVPTKISLPPTESKPNHTNTIQFKNNTVSSNGFTSDPLAFQNQSLEALLENPDLQLDDETVDVDLAYNDQLFSFNILSIDPKLNPLTLTPEQQSLLQLSFLAKYHHDQSTNFKIQISALSPTQPNLCMSCKATLPKQRYAKQICEECENKQSILKDFNHYLTILKLNKTQDLYRIIFLTNVPLDELLKSSLSDNRSSQNILKLIYDRYVVPINEITGAEFLLPNNESDSGNTDESVLKKVLKCATDHSSMSFTDSAIDPEALNLSNSENINHTVQQECKFSQLCLNYDMNSGDLTMSYSHSMHG</sequence>
<dbReference type="VEuPathDB" id="FungiDB:C5L36_0C09280"/>
<dbReference type="GeneID" id="40384816"/>
<dbReference type="Proteomes" id="UP000029867">
    <property type="component" value="Unassembled WGS sequence"/>
</dbReference>
<dbReference type="Proteomes" id="UP000249293">
    <property type="component" value="Chromosome 3"/>
</dbReference>
<evidence type="ECO:0000313" key="2">
    <source>
        <dbReference type="EMBL" id="AWU77021.1"/>
    </source>
</evidence>
<dbReference type="EMBL" id="NHMM01000001">
    <property type="protein sequence ID" value="OUT24563.1"/>
    <property type="molecule type" value="Genomic_DNA"/>
</dbReference>
<dbReference type="Proteomes" id="UP000195871">
    <property type="component" value="Unassembled WGS sequence"/>
</dbReference>
<evidence type="ECO:0000313" key="7">
    <source>
        <dbReference type="Proteomes" id="UP000249293"/>
    </source>
</evidence>
<dbReference type="HOGENOM" id="CLU_758870_0_0_1"/>
<reference evidence="5" key="1">
    <citation type="journal article" date="2014" name="Microb. Cell Fact.">
        <title>Exploiting Issatchenkia orientalis SD108 for succinic acid production.</title>
        <authorList>
            <person name="Xiao H."/>
            <person name="Shao Z."/>
            <person name="Jiang Y."/>
            <person name="Dole S."/>
            <person name="Zhao H."/>
        </authorList>
    </citation>
    <scope>NUCLEOTIDE SEQUENCE [LARGE SCALE GENOMIC DNA]</scope>
    <source>
        <strain evidence="5">SD108</strain>
    </source>
</reference>
<dbReference type="EMBL" id="CP028775">
    <property type="protein sequence ID" value="AWU77021.1"/>
    <property type="molecule type" value="Genomic_DNA"/>
</dbReference>
<evidence type="ECO:0000256" key="1">
    <source>
        <dbReference type="SAM" id="MobiDB-lite"/>
    </source>
</evidence>
<reference evidence="4 6" key="3">
    <citation type="submission" date="2017-05" db="EMBL/GenBank/DDBJ databases">
        <title>The Genome Sequence of Candida krusei Ckrusei653.</title>
        <authorList>
            <person name="Cuomo C."/>
            <person name="Forche A."/>
            <person name="Young S."/>
            <person name="Abouelleil A."/>
            <person name="Cao P."/>
            <person name="Chapman S."/>
            <person name="Cusick C."/>
            <person name="Shea T."/>
            <person name="Nusbaum C."/>
            <person name="Birren B."/>
        </authorList>
    </citation>
    <scope>NUCLEOTIDE SEQUENCE [LARGE SCALE GENOMIC DNA]</scope>
    <source>
        <strain evidence="4 6">Ckrusei653</strain>
    </source>
</reference>
<evidence type="ECO:0000313" key="4">
    <source>
        <dbReference type="EMBL" id="OUT24563.1"/>
    </source>
</evidence>
<accession>A0A099P7I2</accession>
<feature type="region of interest" description="Disordered" evidence="1">
    <location>
        <begin position="102"/>
        <end position="121"/>
    </location>
</feature>
<dbReference type="STRING" id="4909.A0A099P7I2"/>
<evidence type="ECO:0000313" key="3">
    <source>
        <dbReference type="EMBL" id="KGK40214.1"/>
    </source>
</evidence>
<name>A0A099P7I2_PICKU</name>
<protein>
    <submittedName>
        <fullName evidence="3">Uncharacterized protein</fullName>
    </submittedName>
</protein>
<organism evidence="3 5">
    <name type="scientific">Pichia kudriavzevii</name>
    <name type="common">Yeast</name>
    <name type="synonym">Issatchenkia orientalis</name>
    <dbReference type="NCBI Taxonomy" id="4909"/>
    <lineage>
        <taxon>Eukaryota</taxon>
        <taxon>Fungi</taxon>
        <taxon>Dikarya</taxon>
        <taxon>Ascomycota</taxon>
        <taxon>Saccharomycotina</taxon>
        <taxon>Pichiomycetes</taxon>
        <taxon>Pichiales</taxon>
        <taxon>Pichiaceae</taxon>
        <taxon>Pichia</taxon>
    </lineage>
</organism>
<dbReference type="KEGG" id="pkz:C5L36_0C09280"/>
<reference evidence="2 7" key="4">
    <citation type="submission" date="2018-06" db="EMBL/GenBank/DDBJ databases">
        <title>Population genomics shows no distinction between pathogenic Candida krusei and environmental Pichia kudriavzevii: One species, four names.</title>
        <authorList>
            <person name="Douglass A.P."/>
            <person name="Offei B."/>
            <person name="Braun-Galleani S."/>
            <person name="Coughlan A.Y."/>
            <person name="Martos A."/>
            <person name="Ortiz-Merino R.A."/>
            <person name="Byrne K.P."/>
            <person name="Wolfe K.H."/>
        </authorList>
    </citation>
    <scope>NUCLEOTIDE SEQUENCE [LARGE SCALE GENOMIC DNA]</scope>
    <source>
        <strain evidence="2 7">CBS573</strain>
    </source>
</reference>
<keyword evidence="7" id="KW-1185">Reference proteome</keyword>
<dbReference type="AlphaFoldDB" id="A0A099P7I2"/>
<gene>
    <name evidence="2" type="ORF">C5L36_0C09280</name>
    <name evidence="4" type="ORF">CAS74_000951</name>
    <name evidence="3" type="ORF">JL09_g591</name>
</gene>
<evidence type="ECO:0000313" key="5">
    <source>
        <dbReference type="Proteomes" id="UP000029867"/>
    </source>
</evidence>
<dbReference type="OrthoDB" id="3991448at2759"/>
<evidence type="ECO:0000313" key="6">
    <source>
        <dbReference type="Proteomes" id="UP000195871"/>
    </source>
</evidence>
<dbReference type="EMBL" id="JQFK01000003">
    <property type="protein sequence ID" value="KGK40214.1"/>
    <property type="molecule type" value="Genomic_DNA"/>
</dbReference>
<reference evidence="3" key="2">
    <citation type="submission" date="2014-08" db="EMBL/GenBank/DDBJ databases">
        <title>Exploiting Issatchenkia orientalis SD108 for Succinic Acid Production.</title>
        <authorList>
            <person name="Xiao H."/>
            <person name="Shao Z."/>
            <person name="Jiang Y."/>
            <person name="Dole S."/>
            <person name="Zhao H."/>
        </authorList>
    </citation>
    <scope>NUCLEOTIDE SEQUENCE [LARGE SCALE GENOMIC DNA]</scope>
    <source>
        <strain evidence="3">SD108</strain>
    </source>
</reference>